<dbReference type="AlphaFoldDB" id="A0A2K4ZEQ3"/>
<evidence type="ECO:0000256" key="2">
    <source>
        <dbReference type="SAM" id="SignalP"/>
    </source>
</evidence>
<keyword evidence="4" id="KW-1185">Reference proteome</keyword>
<dbReference type="Proteomes" id="UP000236311">
    <property type="component" value="Unassembled WGS sequence"/>
</dbReference>
<gene>
    <name evidence="3" type="ORF">AMURIS_01639</name>
</gene>
<dbReference type="RefSeq" id="WP_103238990.1">
    <property type="nucleotide sequence ID" value="NZ_JANJZD010000014.1"/>
</dbReference>
<dbReference type="InterPro" id="IPR006059">
    <property type="entry name" value="SBP"/>
</dbReference>
<feature type="chain" id="PRO_5039707188" evidence="2">
    <location>
        <begin position="22"/>
        <end position="738"/>
    </location>
</feature>
<organism evidence="3 4">
    <name type="scientific">Acetatifactor muris</name>
    <dbReference type="NCBI Taxonomy" id="879566"/>
    <lineage>
        <taxon>Bacteria</taxon>
        <taxon>Bacillati</taxon>
        <taxon>Bacillota</taxon>
        <taxon>Clostridia</taxon>
        <taxon>Lachnospirales</taxon>
        <taxon>Lachnospiraceae</taxon>
        <taxon>Acetatifactor</taxon>
    </lineage>
</organism>
<feature type="region of interest" description="Disordered" evidence="1">
    <location>
        <begin position="26"/>
        <end position="47"/>
    </location>
</feature>
<sequence>MRLKKWIVTILCMGLLAGSLAGCGKGGDGGGEAGTDDSGEPQKGRYVETEEALPEQLAGWEVQQIFILEDKVHLLAIKKENNKLLLTEWAQQENGFADVTPDWLKNLELSLANEWTETKLLSAEDGTQYLLAGYVAEGEEEYKSHLWKGGEGGAAEITPQEWNVVNDWGGYAMISAAAVLDNGTLAAVNSMNLEILSGEDGRILESGQITEYYDAMISDGGNVYLYAQNSVGSASIKLEKCKDGKTGGSESIIFDKGVSGIKFCALSDGTLVAAGEDGIFRGTQSAGNVEWEMLMQGVETDFALSGRWCVDLTATVDGKIYAIFRTSEGGNVLRKYEFDPEAVIEVKETLRLYTVYDNSILKQAAVSYHKEHPEVLITVESVYPMYYYDETDYNAVYQELNTMLLGENAPDILVMDHLDMDSYAEKGLLEDINDVLNPMEESGEILSNITKSYIKEDGKRYVVPLQFAFSMVLGRDISAGDMESMEKLAAFLSGADYNYMGGLTVSELVDRFYPYFCNEIVRDKQLDREILGTYLDYLKAMSENCGILASRDENERAFNMWELASEAKLAFYEADGFNGSMAPIAMVDYVKGEFAAFENNFIPSMQMGICSKSKYKDTAKDFLRHALSETVQDTDYYSGFPVNSASLEKLAGRDRSDAEAETAIEADGSYVEFTIKDFPPETAQKLVEICKGLNRPAGEDAKIREVLIEALEGYFNGGQSRESTLQKVEDGLKMYLAE</sequence>
<dbReference type="EMBL" id="OFSM01000007">
    <property type="protein sequence ID" value="SOY28924.1"/>
    <property type="molecule type" value="Genomic_DNA"/>
</dbReference>
<feature type="signal peptide" evidence="2">
    <location>
        <begin position="1"/>
        <end position="21"/>
    </location>
</feature>
<dbReference type="PROSITE" id="PS51257">
    <property type="entry name" value="PROKAR_LIPOPROTEIN"/>
    <property type="match status" value="1"/>
</dbReference>
<dbReference type="OrthoDB" id="2081033at2"/>
<keyword evidence="2" id="KW-0732">Signal</keyword>
<evidence type="ECO:0000313" key="3">
    <source>
        <dbReference type="EMBL" id="SOY28924.1"/>
    </source>
</evidence>
<protein>
    <submittedName>
        <fullName evidence="3">Bacterial extracellular solute-binding protein</fullName>
    </submittedName>
</protein>
<reference evidence="3 4" key="1">
    <citation type="submission" date="2018-01" db="EMBL/GenBank/DDBJ databases">
        <authorList>
            <person name="Gaut B.S."/>
            <person name="Morton B.R."/>
            <person name="Clegg M.T."/>
            <person name="Duvall M.R."/>
        </authorList>
    </citation>
    <scope>NUCLEOTIDE SEQUENCE [LARGE SCALE GENOMIC DNA]</scope>
    <source>
        <strain evidence="3">GP69</strain>
    </source>
</reference>
<dbReference type="Gene3D" id="3.40.190.10">
    <property type="entry name" value="Periplasmic binding protein-like II"/>
    <property type="match status" value="2"/>
</dbReference>
<proteinExistence type="predicted"/>
<accession>A0A2K4ZEQ3</accession>
<name>A0A2K4ZEQ3_9FIRM</name>
<dbReference type="Pfam" id="PF01547">
    <property type="entry name" value="SBP_bac_1"/>
    <property type="match status" value="1"/>
</dbReference>
<evidence type="ECO:0000256" key="1">
    <source>
        <dbReference type="SAM" id="MobiDB-lite"/>
    </source>
</evidence>
<evidence type="ECO:0000313" key="4">
    <source>
        <dbReference type="Proteomes" id="UP000236311"/>
    </source>
</evidence>
<dbReference type="SUPFAM" id="SSF53850">
    <property type="entry name" value="Periplasmic binding protein-like II"/>
    <property type="match status" value="1"/>
</dbReference>